<name>A0A482XKK1_LAOST</name>
<evidence type="ECO:0000256" key="2">
    <source>
        <dbReference type="SAM" id="MobiDB-lite"/>
    </source>
</evidence>
<feature type="non-terminal residue" evidence="3">
    <location>
        <position position="1"/>
    </location>
</feature>
<gene>
    <name evidence="3" type="ORF">LSTR_LSTR011551</name>
</gene>
<evidence type="ECO:0000256" key="1">
    <source>
        <dbReference type="SAM" id="Coils"/>
    </source>
</evidence>
<organism evidence="3 4">
    <name type="scientific">Laodelphax striatellus</name>
    <name type="common">Small brown planthopper</name>
    <name type="synonym">Delphax striatella</name>
    <dbReference type="NCBI Taxonomy" id="195883"/>
    <lineage>
        <taxon>Eukaryota</taxon>
        <taxon>Metazoa</taxon>
        <taxon>Ecdysozoa</taxon>
        <taxon>Arthropoda</taxon>
        <taxon>Hexapoda</taxon>
        <taxon>Insecta</taxon>
        <taxon>Pterygota</taxon>
        <taxon>Neoptera</taxon>
        <taxon>Paraneoptera</taxon>
        <taxon>Hemiptera</taxon>
        <taxon>Auchenorrhyncha</taxon>
        <taxon>Fulgoroidea</taxon>
        <taxon>Delphacidae</taxon>
        <taxon>Criomorphinae</taxon>
        <taxon>Laodelphax</taxon>
    </lineage>
</organism>
<dbReference type="EMBL" id="QKKF02006950">
    <property type="protein sequence ID" value="RZF46197.1"/>
    <property type="molecule type" value="Genomic_DNA"/>
</dbReference>
<dbReference type="AlphaFoldDB" id="A0A482XKK1"/>
<dbReference type="Proteomes" id="UP000291343">
    <property type="component" value="Unassembled WGS sequence"/>
</dbReference>
<feature type="region of interest" description="Disordered" evidence="2">
    <location>
        <begin position="455"/>
        <end position="488"/>
    </location>
</feature>
<feature type="coiled-coil region" evidence="1">
    <location>
        <begin position="304"/>
        <end position="331"/>
    </location>
</feature>
<proteinExistence type="predicted"/>
<evidence type="ECO:0000313" key="3">
    <source>
        <dbReference type="EMBL" id="RZF46197.1"/>
    </source>
</evidence>
<protein>
    <submittedName>
        <fullName evidence="3">Uncharacterized protein</fullName>
    </submittedName>
</protein>
<reference evidence="3 4" key="1">
    <citation type="journal article" date="2017" name="Gigascience">
        <title>Genome sequence of the small brown planthopper, Laodelphax striatellus.</title>
        <authorList>
            <person name="Zhu J."/>
            <person name="Jiang F."/>
            <person name="Wang X."/>
            <person name="Yang P."/>
            <person name="Bao Y."/>
            <person name="Zhao W."/>
            <person name="Wang W."/>
            <person name="Lu H."/>
            <person name="Wang Q."/>
            <person name="Cui N."/>
            <person name="Li J."/>
            <person name="Chen X."/>
            <person name="Luo L."/>
            <person name="Yu J."/>
            <person name="Kang L."/>
            <person name="Cui F."/>
        </authorList>
    </citation>
    <scope>NUCLEOTIDE SEQUENCE [LARGE SCALE GENOMIC DNA]</scope>
    <source>
        <strain evidence="3">Lst14</strain>
    </source>
</reference>
<comment type="caution">
    <text evidence="3">The sequence shown here is derived from an EMBL/GenBank/DDBJ whole genome shotgun (WGS) entry which is preliminary data.</text>
</comment>
<accession>A0A482XKK1</accession>
<keyword evidence="1" id="KW-0175">Coiled coil</keyword>
<keyword evidence="4" id="KW-1185">Reference proteome</keyword>
<evidence type="ECO:0000313" key="4">
    <source>
        <dbReference type="Proteomes" id="UP000291343"/>
    </source>
</evidence>
<dbReference type="InParanoid" id="A0A482XKK1"/>
<sequence length="488" mass="55122">EWHILEQIVSETLNQVEPVISNRSQRMWINVWQQRSCKFWISWLVLIALTAFNCAESAPTVPELNGGLPASTNGVEAAKGNNVAVHGSGVIDGNIDKDVLELENLKPVNSRSMTLVKSHSSVMKSINGQKEIQSETQEEVDKNGKLLARIHQKMEEKDDKSVSKPLTHVRTEVDIPDKNIHKVYEEGPRMMNSNKRKSPFARQEYDENNVEPMMRSGSGVQFSPMDMAEYIFWVGDEKGVTMAIEDFLQEGYMSREEAINYLEEIKFILNYLQSHYAEQVQKDGVSRAEQSHQLRKNLDLVERAKQARSEASELMEVRQQLREQMSKKNIESMESDPLLRSSEAQEALEKFTRFLEAEAEEGRISRSLEKKVLDVLIASLTDTLTEHPELVAVARESLAMGSGNAVTDNMLQQLIMSRAGPDKNDYFSDAAEKARMAMTSGSNSNVRKNQLFMMKEANHSSDQPQVMMKKSAPPQPANQKTSAAVKTR</sequence>
<dbReference type="STRING" id="195883.A0A482XKK1"/>
<dbReference type="OrthoDB" id="6348293at2759"/>
<feature type="compositionally biased region" description="Polar residues" evidence="2">
    <location>
        <begin position="477"/>
        <end position="488"/>
    </location>
</feature>